<dbReference type="InterPro" id="IPR051918">
    <property type="entry name" value="STPP_CPPED1"/>
</dbReference>
<evidence type="ECO:0000313" key="5">
    <source>
        <dbReference type="EMBL" id="CUP33158.1"/>
    </source>
</evidence>
<proteinExistence type="predicted"/>
<dbReference type="InterPro" id="IPR004843">
    <property type="entry name" value="Calcineurin-like_PHP"/>
</dbReference>
<name>A0A642MWX9_9BACE</name>
<dbReference type="EMBL" id="CP103141">
    <property type="protein sequence ID" value="UVQ75291.1"/>
    <property type="molecule type" value="Genomic_DNA"/>
</dbReference>
<feature type="domain" description="Calcineurin-like phosphoesterase C-terminal" evidence="3">
    <location>
        <begin position="336"/>
        <end position="477"/>
    </location>
</feature>
<sequence length="483" mass="55058">MKQVRCLSSCLLMLSISIACSYAANIPSKKGMTVKGIVTDTRKSPISGVVVTDGVHFTQTDEKGYYYLPSDFNQSKFVYVSVPADYQPTVKNALPTGYYARLDQSKKTNRHDFELEKRTAPDDNFTFIAISDPQVKNQKQLERFRMETVPDLEATLRTLNEKEVYGMMLGDIVWDAMQLFTPYKDAISGLNLTMYHTIGNHDFDLKYAALSNSQNPDEWGEYAFGENFGPTDYSFNVGKVHIISMKDIDYHGQKKYEENFTPAQLEWLKKDLSYVQPGSLVLLNVHAPVANRSHKGGGNARNAAQLFEILKGYKVHIFSGHTHFYENRIITPDIYEHNIGAACGAWWAGHVNRCGAPNGYLLVNVQGDDISWQYKATGRPLDYQFRVYKPGEFQSQPEYLVVNIWDYDPAWTVQYYEDGIEKKGVLEAFDDEDQDFITMKKGKGTGYHTLHLFRVRPSSDKVKKIEITATNRFGQSFRQTVEL</sequence>
<dbReference type="SUPFAM" id="SSF56300">
    <property type="entry name" value="Metallo-dependent phosphatases"/>
    <property type="match status" value="1"/>
</dbReference>
<dbReference type="Proteomes" id="UP000095606">
    <property type="component" value="Unassembled WGS sequence"/>
</dbReference>
<evidence type="ECO:0000313" key="7">
    <source>
        <dbReference type="EMBL" id="UVQ75291.1"/>
    </source>
</evidence>
<evidence type="ECO:0000256" key="1">
    <source>
        <dbReference type="SAM" id="SignalP"/>
    </source>
</evidence>
<dbReference type="Pfam" id="PF00149">
    <property type="entry name" value="Metallophos"/>
    <property type="match status" value="1"/>
</dbReference>
<evidence type="ECO:0000259" key="2">
    <source>
        <dbReference type="Pfam" id="PF00149"/>
    </source>
</evidence>
<dbReference type="EMBL" id="JANUTS010000001">
    <property type="protein sequence ID" value="MCS2790933.1"/>
    <property type="molecule type" value="Genomic_DNA"/>
</dbReference>
<dbReference type="PANTHER" id="PTHR43143">
    <property type="entry name" value="METALLOPHOSPHOESTERASE, CALCINEURIN SUPERFAMILY"/>
    <property type="match status" value="1"/>
</dbReference>
<dbReference type="InterPro" id="IPR032285">
    <property type="entry name" value="Metallophos_N"/>
</dbReference>
<evidence type="ECO:0000313" key="6">
    <source>
        <dbReference type="EMBL" id="MCS2790933.1"/>
    </source>
</evidence>
<dbReference type="InterPro" id="IPR032288">
    <property type="entry name" value="Metallophos_C"/>
</dbReference>
<accession>A0A642MWX9</accession>
<keyword evidence="9" id="KW-1185">Reference proteome</keyword>
<feature type="chain" id="PRO_5044624450" evidence="1">
    <location>
        <begin position="24"/>
        <end position="483"/>
    </location>
</feature>
<evidence type="ECO:0000313" key="9">
    <source>
        <dbReference type="Proteomes" id="UP001060104"/>
    </source>
</evidence>
<evidence type="ECO:0000259" key="3">
    <source>
        <dbReference type="Pfam" id="PF16370"/>
    </source>
</evidence>
<dbReference type="PANTHER" id="PTHR43143:SF1">
    <property type="entry name" value="SERINE_THREONINE-PROTEIN PHOSPHATASE CPPED1"/>
    <property type="match status" value="1"/>
</dbReference>
<dbReference type="GO" id="GO:0016787">
    <property type="term" value="F:hydrolase activity"/>
    <property type="evidence" value="ECO:0007669"/>
    <property type="project" value="UniProtKB-KW"/>
</dbReference>
<dbReference type="InterPro" id="IPR008969">
    <property type="entry name" value="CarboxyPept-like_regulatory"/>
</dbReference>
<dbReference type="InterPro" id="IPR029052">
    <property type="entry name" value="Metallo-depent_PP-like"/>
</dbReference>
<dbReference type="SUPFAM" id="SSF49464">
    <property type="entry name" value="Carboxypeptidase regulatory domain-like"/>
    <property type="match status" value="1"/>
</dbReference>
<feature type="domain" description="Calcineurin-like phosphoesterase N-terminal" evidence="4">
    <location>
        <begin position="37"/>
        <end position="115"/>
    </location>
</feature>
<dbReference type="AlphaFoldDB" id="A0A642MWX9"/>
<organism evidence="5 8">
    <name type="scientific">Bacteroides faecis</name>
    <dbReference type="NCBI Taxonomy" id="674529"/>
    <lineage>
        <taxon>Bacteria</taxon>
        <taxon>Pseudomonadati</taxon>
        <taxon>Bacteroidota</taxon>
        <taxon>Bacteroidia</taxon>
        <taxon>Bacteroidales</taxon>
        <taxon>Bacteroidaceae</taxon>
        <taxon>Bacteroides</taxon>
    </lineage>
</organism>
<accession>A0A174MFQ5</accession>
<reference evidence="5 8" key="1">
    <citation type="submission" date="2015-09" db="EMBL/GenBank/DDBJ databases">
        <authorList>
            <consortium name="Pathogen Informatics"/>
        </authorList>
    </citation>
    <scope>NUCLEOTIDE SEQUENCE [LARGE SCALE GENOMIC DNA]</scope>
    <source>
        <strain evidence="5 8">2789STDY5834846</strain>
    </source>
</reference>
<evidence type="ECO:0000259" key="4">
    <source>
        <dbReference type="Pfam" id="PF16371"/>
    </source>
</evidence>
<feature type="domain" description="Calcineurin-like phosphoesterase" evidence="2">
    <location>
        <begin position="126"/>
        <end position="324"/>
    </location>
</feature>
<protein>
    <submittedName>
        <fullName evidence="6">Calcineurin-like phosphoesterase family protein</fullName>
    </submittedName>
    <submittedName>
        <fullName evidence="5">Predicted phosphohydrolases</fullName>
    </submittedName>
</protein>
<dbReference type="PROSITE" id="PS51257">
    <property type="entry name" value="PROKAR_LIPOPROTEIN"/>
    <property type="match status" value="1"/>
</dbReference>
<dbReference type="EMBL" id="CZAE01000010">
    <property type="protein sequence ID" value="CUP33158.1"/>
    <property type="molecule type" value="Genomic_DNA"/>
</dbReference>
<reference evidence="6" key="2">
    <citation type="submission" date="2022-08" db="EMBL/GenBank/DDBJ databases">
        <title>Genome Sequencing of Bacteroides fragilis Group Isolates with Nanopore Technology.</title>
        <authorList>
            <person name="Tisza M.J."/>
            <person name="Smith D."/>
            <person name="Dekker J.P."/>
        </authorList>
    </citation>
    <scope>NUCLEOTIDE SEQUENCE</scope>
    <source>
        <strain evidence="6">BFG-351</strain>
        <strain evidence="7">BFG-527</strain>
    </source>
</reference>
<keyword evidence="5" id="KW-0378">Hydrolase</keyword>
<dbReference type="Pfam" id="PF16370">
    <property type="entry name" value="MetallophosC"/>
    <property type="match status" value="1"/>
</dbReference>
<evidence type="ECO:0000313" key="8">
    <source>
        <dbReference type="Proteomes" id="UP000095606"/>
    </source>
</evidence>
<dbReference type="Pfam" id="PF16371">
    <property type="entry name" value="MetallophosN"/>
    <property type="match status" value="1"/>
</dbReference>
<dbReference type="Proteomes" id="UP001060104">
    <property type="component" value="Chromosome"/>
</dbReference>
<gene>
    <name evidence="5" type="ORF">ERS852461_02349</name>
    <name evidence="6" type="ORF">NXW97_02700</name>
    <name evidence="7" type="ORF">NXY30_02395</name>
</gene>
<keyword evidence="1" id="KW-0732">Signal</keyword>
<dbReference type="RefSeq" id="WP_010535577.1">
    <property type="nucleotide sequence ID" value="NZ_CACRSZ010000029.1"/>
</dbReference>
<dbReference type="Gene3D" id="3.60.21.10">
    <property type="match status" value="1"/>
</dbReference>
<feature type="signal peptide" evidence="1">
    <location>
        <begin position="1"/>
        <end position="23"/>
    </location>
</feature>
<dbReference type="GeneID" id="69587622"/>
<dbReference type="Proteomes" id="UP001204548">
    <property type="component" value="Unassembled WGS sequence"/>
</dbReference>